<protein>
    <submittedName>
        <fullName evidence="1">MORN repeat variant</fullName>
    </submittedName>
</protein>
<dbReference type="Pfam" id="PF07661">
    <property type="entry name" value="MORN_2"/>
    <property type="match status" value="2"/>
</dbReference>
<dbReference type="EMBL" id="FQXG01000001">
    <property type="protein sequence ID" value="SHG94801.1"/>
    <property type="molecule type" value="Genomic_DNA"/>
</dbReference>
<proteinExistence type="predicted"/>
<evidence type="ECO:0000313" key="2">
    <source>
        <dbReference type="Proteomes" id="UP000184268"/>
    </source>
</evidence>
<evidence type="ECO:0000313" key="1">
    <source>
        <dbReference type="EMBL" id="SHG94801.1"/>
    </source>
</evidence>
<dbReference type="InterPro" id="IPR011652">
    <property type="entry name" value="MORN_2"/>
</dbReference>
<sequence length="305" mass="34725">MCRHDFEPLSPMFSLLFAVASQATLALPLPEGHERLFLDAQFLPVEEAEAIYLRNEDAEGVGQDYSLDGVLVREGAMVDGLADGLHRYYFPNGELESEKHYELGHRAGEWQWWYDNGKQREIGRWHAYYDAEGERRAEYEMVAFWGPEGNQLIKDGTGHYVLLDEQGNKLRDGYYLEGQRDGEWTWTDADGTVQYRELYDAGDFVVGWRFDGGRSIRYQAIYTQAALPTSWDRHLMTHFGEQLPGEIEAVLSIGPEGRVHSATLLKAPESALEQVETMLLESPNWIPATWRGQPIAVEHSLTLAP</sequence>
<dbReference type="AlphaFoldDB" id="A0A1M5NZ52"/>
<dbReference type="Proteomes" id="UP000184268">
    <property type="component" value="Unassembled WGS sequence"/>
</dbReference>
<keyword evidence="2" id="KW-1185">Reference proteome</keyword>
<dbReference type="Gene3D" id="2.20.110.10">
    <property type="entry name" value="Histone H3 K4-specific methyltransferase SET7/9 N-terminal domain"/>
    <property type="match status" value="2"/>
</dbReference>
<gene>
    <name evidence="1" type="ORF">SAMN02745129_1231</name>
</gene>
<accession>A0A1M5NZ52</accession>
<dbReference type="STRING" id="299255.SAMN02745129_1231"/>
<reference evidence="1 2" key="1">
    <citation type="submission" date="2016-11" db="EMBL/GenBank/DDBJ databases">
        <authorList>
            <person name="Jaros S."/>
            <person name="Januszkiewicz K."/>
            <person name="Wedrychowicz H."/>
        </authorList>
    </citation>
    <scope>NUCLEOTIDE SEQUENCE [LARGE SCALE GENOMIC DNA]</scope>
    <source>
        <strain evidence="1 2">DSM 16917</strain>
    </source>
</reference>
<name>A0A1M5NZ52_9GAMM</name>
<dbReference type="SUPFAM" id="SSF82185">
    <property type="entry name" value="Histone H3 K4-specific methyltransferase SET7/9 N-terminal domain"/>
    <property type="match status" value="2"/>
</dbReference>
<organism evidence="1 2">
    <name type="scientific">Ferrimonas marina</name>
    <dbReference type="NCBI Taxonomy" id="299255"/>
    <lineage>
        <taxon>Bacteria</taxon>
        <taxon>Pseudomonadati</taxon>
        <taxon>Pseudomonadota</taxon>
        <taxon>Gammaproteobacteria</taxon>
        <taxon>Alteromonadales</taxon>
        <taxon>Ferrimonadaceae</taxon>
        <taxon>Ferrimonas</taxon>
    </lineage>
</organism>